<dbReference type="Proteomes" id="UP000015453">
    <property type="component" value="Unassembled WGS sequence"/>
</dbReference>
<dbReference type="AlphaFoldDB" id="S8DLR7"/>
<organism evidence="1 2">
    <name type="scientific">Genlisea aurea</name>
    <dbReference type="NCBI Taxonomy" id="192259"/>
    <lineage>
        <taxon>Eukaryota</taxon>
        <taxon>Viridiplantae</taxon>
        <taxon>Streptophyta</taxon>
        <taxon>Embryophyta</taxon>
        <taxon>Tracheophyta</taxon>
        <taxon>Spermatophyta</taxon>
        <taxon>Magnoliopsida</taxon>
        <taxon>eudicotyledons</taxon>
        <taxon>Gunneridae</taxon>
        <taxon>Pentapetalae</taxon>
        <taxon>asterids</taxon>
        <taxon>lamiids</taxon>
        <taxon>Lamiales</taxon>
        <taxon>Lentibulariaceae</taxon>
        <taxon>Genlisea</taxon>
    </lineage>
</organism>
<comment type="caution">
    <text evidence="1">The sequence shown here is derived from an EMBL/GenBank/DDBJ whole genome shotgun (WGS) entry which is preliminary data.</text>
</comment>
<feature type="non-terminal residue" evidence="1">
    <location>
        <position position="84"/>
    </location>
</feature>
<evidence type="ECO:0000313" key="1">
    <source>
        <dbReference type="EMBL" id="EPS63918.1"/>
    </source>
</evidence>
<proteinExistence type="predicted"/>
<dbReference type="EMBL" id="AUSU01005159">
    <property type="protein sequence ID" value="EPS63918.1"/>
    <property type="molecule type" value="Genomic_DNA"/>
</dbReference>
<evidence type="ECO:0000313" key="2">
    <source>
        <dbReference type="Proteomes" id="UP000015453"/>
    </source>
</evidence>
<protein>
    <submittedName>
        <fullName evidence="1">Uncharacterized protein</fullName>
    </submittedName>
</protein>
<accession>S8DLR7</accession>
<gene>
    <name evidence="1" type="ORF">M569_10865</name>
</gene>
<dbReference type="PANTHER" id="PTHR26312:SF132">
    <property type="entry name" value="OS01G0855200 PROTEIN"/>
    <property type="match status" value="1"/>
</dbReference>
<sequence length="84" mass="9772">GETAYCSVKRAFSSMVFIIRELHRFTIEMREILFYEDLQGILANVQKEIHASFVWLFQKVFSHTPTLMVYVMILLANYGAHSIA</sequence>
<reference evidence="1 2" key="1">
    <citation type="journal article" date="2013" name="BMC Genomics">
        <title>The miniature genome of a carnivorous plant Genlisea aurea contains a low number of genes and short non-coding sequences.</title>
        <authorList>
            <person name="Leushkin E.V."/>
            <person name="Sutormin R.A."/>
            <person name="Nabieva E.R."/>
            <person name="Penin A.A."/>
            <person name="Kondrashov A.S."/>
            <person name="Logacheva M.D."/>
        </authorList>
    </citation>
    <scope>NUCLEOTIDE SEQUENCE [LARGE SCALE GENOMIC DNA]</scope>
</reference>
<dbReference type="OrthoDB" id="1924189at2759"/>
<feature type="non-terminal residue" evidence="1">
    <location>
        <position position="1"/>
    </location>
</feature>
<dbReference type="PANTHER" id="PTHR26312">
    <property type="entry name" value="TETRATRICOPEPTIDE REPEAT PROTEIN 5"/>
    <property type="match status" value="1"/>
</dbReference>
<name>S8DLR7_9LAMI</name>
<keyword evidence="2" id="KW-1185">Reference proteome</keyword>